<keyword evidence="2" id="KW-1133">Transmembrane helix</keyword>
<dbReference type="Proteomes" id="UP000052020">
    <property type="component" value="Unassembled WGS sequence"/>
</dbReference>
<dbReference type="SUPFAM" id="SSF109604">
    <property type="entry name" value="HD-domain/PDEase-like"/>
    <property type="match status" value="1"/>
</dbReference>
<accession>A0A0S7XQ79</accession>
<feature type="region of interest" description="Disordered" evidence="1">
    <location>
        <begin position="691"/>
        <end position="724"/>
    </location>
</feature>
<organism evidence="4 5">
    <name type="scientific">candidate division KD3-62 bacterium DG_56</name>
    <dbReference type="NCBI Taxonomy" id="1704032"/>
    <lineage>
        <taxon>Bacteria</taxon>
        <taxon>candidate division KD3-62</taxon>
    </lineage>
</organism>
<dbReference type="Pfam" id="PF01966">
    <property type="entry name" value="HD"/>
    <property type="match status" value="1"/>
</dbReference>
<evidence type="ECO:0000313" key="4">
    <source>
        <dbReference type="EMBL" id="KPJ64653.1"/>
    </source>
</evidence>
<dbReference type="Gene3D" id="1.10.3210.10">
    <property type="entry name" value="Hypothetical protein af1432"/>
    <property type="match status" value="1"/>
</dbReference>
<keyword evidence="2" id="KW-0812">Transmembrane</keyword>
<reference evidence="4 5" key="1">
    <citation type="journal article" date="2015" name="Microbiome">
        <title>Genomic resolution of linkages in carbon, nitrogen, and sulfur cycling among widespread estuary sediment bacteria.</title>
        <authorList>
            <person name="Baker B.J."/>
            <person name="Lazar C.S."/>
            <person name="Teske A.P."/>
            <person name="Dick G.J."/>
        </authorList>
    </citation>
    <scope>NUCLEOTIDE SEQUENCE [LARGE SCALE GENOMIC DNA]</scope>
    <source>
        <strain evidence="4">DG_56</strain>
    </source>
</reference>
<sequence>MTAKQSRRRRWGWLRTVIAPSPTATRVVLGTALIVSLSIVVLSHDLAPGRFRYTEGDMADRTVPAPRAFRFIDSQATAAARQEAAEGVPPQMRLDADALGNAMAELDGRFQALLRAKSGSESAKARAAELLPGLSGEAFAWALKADAVTLQELRQQARTVLTQSMSRRIRREDLEQARTDLSSRVASLELSPLAMAVVAETARTSLVPNEVLDHEATARAREEARSQVLPVAVPVPKGYPVLRRGESITRKGLDMLEALGLHTGGFDLSRVIVALVLVSLGVLVIGVQVRGQFRELYEDRRRLLLLALVMIGSMAPMIWTEARSARTSLVFVPAGSMVIAALINPQIAVITAAVESVLVGVIGDVRLALMAVTLGSSLAAVALVSDLWTTRHLLRASLLLAGANAVLVATVGRLTEGFADNMTMAALLAGGYGVIAPLLALGAVHVLQYPFDIATPARLLELSNPNNQPLLRELLTKAPGTYHASLMVASLAEAAAQAVDADPLLCRVAAYYHDVGKLRRPNFFVENQYPLGINNIHERLSPSLSNLVVLSHVKDGVELARQHRLPSIMCDIIAQHHGTTVTYFYRQAVSHGSDTAVSAEQYRYPGPKPRSKEAAILMLADSVQAAVQSLRQPSPAAMQTMLKSVIRERLDDGQLDECGLTFGDIARIRQCFIRVLGNLFFHSRIEYPPQPAEAAGATNASAHTESTTPAGRSAVASPHRPPRH</sequence>
<dbReference type="PANTHER" id="PTHR36442:SF1">
    <property type="entry name" value="CYCLIC-DI-AMP PHOSPHODIESTERASE PGPH"/>
    <property type="match status" value="1"/>
</dbReference>
<dbReference type="InterPro" id="IPR011621">
    <property type="entry name" value="Metal-dep_PHydrolase_7TM_intra"/>
</dbReference>
<feature type="compositionally biased region" description="Polar residues" evidence="1">
    <location>
        <begin position="698"/>
        <end position="710"/>
    </location>
</feature>
<gene>
    <name evidence="4" type="ORF">AMK68_01050</name>
</gene>
<feature type="transmembrane region" description="Helical" evidence="2">
    <location>
        <begin position="396"/>
        <end position="414"/>
    </location>
</feature>
<name>A0A0S7XQ79_9BACT</name>
<comment type="caution">
    <text evidence="4">The sequence shown here is derived from an EMBL/GenBank/DDBJ whole genome shotgun (WGS) entry which is preliminary data.</text>
</comment>
<feature type="domain" description="HD/PDEase" evidence="3">
    <location>
        <begin position="477"/>
        <end position="635"/>
    </location>
</feature>
<dbReference type="PATRIC" id="fig|1704032.3.peg.1113"/>
<feature type="transmembrane region" description="Helical" evidence="2">
    <location>
        <begin position="331"/>
        <end position="353"/>
    </location>
</feature>
<dbReference type="SMART" id="SM00471">
    <property type="entry name" value="HDc"/>
    <property type="match status" value="1"/>
</dbReference>
<evidence type="ECO:0000259" key="3">
    <source>
        <dbReference type="SMART" id="SM00471"/>
    </source>
</evidence>
<feature type="transmembrane region" description="Helical" evidence="2">
    <location>
        <begin position="365"/>
        <end position="384"/>
    </location>
</feature>
<proteinExistence type="predicted"/>
<dbReference type="InterPro" id="IPR006675">
    <property type="entry name" value="HDIG_dom"/>
</dbReference>
<feature type="transmembrane region" description="Helical" evidence="2">
    <location>
        <begin position="426"/>
        <end position="447"/>
    </location>
</feature>
<dbReference type="EMBL" id="LIZY01000014">
    <property type="protein sequence ID" value="KPJ64653.1"/>
    <property type="molecule type" value="Genomic_DNA"/>
</dbReference>
<dbReference type="InterPro" id="IPR052722">
    <property type="entry name" value="PgpH_phosphodiesterase"/>
</dbReference>
<feature type="transmembrane region" description="Helical" evidence="2">
    <location>
        <begin position="303"/>
        <end position="319"/>
    </location>
</feature>
<dbReference type="InterPro" id="IPR003607">
    <property type="entry name" value="HD/PDEase_dom"/>
</dbReference>
<keyword evidence="2" id="KW-0472">Membrane</keyword>
<evidence type="ECO:0000256" key="2">
    <source>
        <dbReference type="SAM" id="Phobius"/>
    </source>
</evidence>
<dbReference type="NCBIfam" id="TIGR00277">
    <property type="entry name" value="HDIG"/>
    <property type="match status" value="1"/>
</dbReference>
<evidence type="ECO:0000313" key="5">
    <source>
        <dbReference type="Proteomes" id="UP000052020"/>
    </source>
</evidence>
<protein>
    <recommendedName>
        <fullName evidence="3">HD/PDEase domain-containing protein</fullName>
    </recommendedName>
</protein>
<feature type="transmembrane region" description="Helical" evidence="2">
    <location>
        <begin position="271"/>
        <end position="291"/>
    </location>
</feature>
<dbReference type="InterPro" id="IPR006674">
    <property type="entry name" value="HD_domain"/>
</dbReference>
<dbReference type="PANTHER" id="PTHR36442">
    <property type="entry name" value="CYCLIC-DI-AMP PHOSPHODIESTERASE PGPH"/>
    <property type="match status" value="1"/>
</dbReference>
<evidence type="ECO:0000256" key="1">
    <source>
        <dbReference type="SAM" id="MobiDB-lite"/>
    </source>
</evidence>
<dbReference type="InterPro" id="IPR011624">
    <property type="entry name" value="Metal-dep_PHydrolase_7TM_extra"/>
</dbReference>
<dbReference type="AlphaFoldDB" id="A0A0S7XQ79"/>
<dbReference type="Pfam" id="PF07697">
    <property type="entry name" value="7TMR-HDED"/>
    <property type="match status" value="1"/>
</dbReference>
<dbReference type="Pfam" id="PF07698">
    <property type="entry name" value="7TM-7TMR_HD"/>
    <property type="match status" value="1"/>
</dbReference>
<dbReference type="CDD" id="cd00077">
    <property type="entry name" value="HDc"/>
    <property type="match status" value="1"/>
</dbReference>